<gene>
    <name evidence="2" type="ORF">PAHAL_7G134400</name>
</gene>
<sequence length="191" mass="19993">MPPPLVRLPPKSAHALARRRINPCARRLIYPPERSLQPPAAGSGHCCHIRLPFPRCTATTSPCRVVPLPLPHTSSSARCGGPASVVPSAAVPLTPSSPPSAVAVPLAPRWLWVVGERRGGGGEGGATRSALSQPPRAVMTPPDGRRKGWGGRRERRGRAVGERSEGDAAREEGIGGREKEAGGLCRGRSGA</sequence>
<reference evidence="2" key="1">
    <citation type="submission" date="2018-04" db="EMBL/GenBank/DDBJ databases">
        <title>WGS assembly of Panicum hallii.</title>
        <authorList>
            <person name="Lovell J."/>
            <person name="Jenkins J."/>
            <person name="Lowry D."/>
            <person name="Mamidi S."/>
            <person name="Sreedasyam A."/>
            <person name="Weng X."/>
            <person name="Barry K."/>
            <person name="Bonette J."/>
            <person name="Campitelli B."/>
            <person name="Daum C."/>
            <person name="Gordon S."/>
            <person name="Gould B."/>
            <person name="Lipzen A."/>
            <person name="Macqueen A."/>
            <person name="Palacio-Mejia J."/>
            <person name="Plott C."/>
            <person name="Shakirov E."/>
            <person name="Shu S."/>
            <person name="Yoshinaga Y."/>
            <person name="Zane M."/>
            <person name="Rokhsar D."/>
            <person name="Grimwood J."/>
            <person name="Schmutz J."/>
            <person name="Juenger T."/>
        </authorList>
    </citation>
    <scope>NUCLEOTIDE SEQUENCE [LARGE SCALE GENOMIC DNA]</scope>
    <source>
        <strain evidence="2">FIL2</strain>
    </source>
</reference>
<feature type="compositionally biased region" description="Basic residues" evidence="1">
    <location>
        <begin position="147"/>
        <end position="156"/>
    </location>
</feature>
<accession>A0A2T8IC27</accession>
<dbReference type="Proteomes" id="UP000243499">
    <property type="component" value="Chromosome 7"/>
</dbReference>
<evidence type="ECO:0000313" key="2">
    <source>
        <dbReference type="EMBL" id="PVH35240.1"/>
    </source>
</evidence>
<feature type="region of interest" description="Disordered" evidence="1">
    <location>
        <begin position="118"/>
        <end position="191"/>
    </location>
</feature>
<protein>
    <submittedName>
        <fullName evidence="2">Uncharacterized protein</fullName>
    </submittedName>
</protein>
<dbReference type="EMBL" id="CM008052">
    <property type="protein sequence ID" value="PVH35240.1"/>
    <property type="molecule type" value="Genomic_DNA"/>
</dbReference>
<dbReference type="AlphaFoldDB" id="A0A2T8IC27"/>
<proteinExistence type="predicted"/>
<dbReference type="Gramene" id="PVH35240">
    <property type="protein sequence ID" value="PVH35240"/>
    <property type="gene ID" value="PAHAL_7G134400"/>
</dbReference>
<evidence type="ECO:0000256" key="1">
    <source>
        <dbReference type="SAM" id="MobiDB-lite"/>
    </source>
</evidence>
<feature type="compositionally biased region" description="Basic and acidic residues" evidence="1">
    <location>
        <begin position="157"/>
        <end position="181"/>
    </location>
</feature>
<organism evidence="2">
    <name type="scientific">Panicum hallii</name>
    <dbReference type="NCBI Taxonomy" id="206008"/>
    <lineage>
        <taxon>Eukaryota</taxon>
        <taxon>Viridiplantae</taxon>
        <taxon>Streptophyta</taxon>
        <taxon>Embryophyta</taxon>
        <taxon>Tracheophyta</taxon>
        <taxon>Spermatophyta</taxon>
        <taxon>Magnoliopsida</taxon>
        <taxon>Liliopsida</taxon>
        <taxon>Poales</taxon>
        <taxon>Poaceae</taxon>
        <taxon>PACMAD clade</taxon>
        <taxon>Panicoideae</taxon>
        <taxon>Panicodae</taxon>
        <taxon>Paniceae</taxon>
        <taxon>Panicinae</taxon>
        <taxon>Panicum</taxon>
        <taxon>Panicum sect. Panicum</taxon>
    </lineage>
</organism>
<name>A0A2T8IC27_9POAL</name>